<organism evidence="2 3">
    <name type="scientific">Neofusicoccum ribis</name>
    <dbReference type="NCBI Taxonomy" id="45134"/>
    <lineage>
        <taxon>Eukaryota</taxon>
        <taxon>Fungi</taxon>
        <taxon>Dikarya</taxon>
        <taxon>Ascomycota</taxon>
        <taxon>Pezizomycotina</taxon>
        <taxon>Dothideomycetes</taxon>
        <taxon>Dothideomycetes incertae sedis</taxon>
        <taxon>Botryosphaeriales</taxon>
        <taxon>Botryosphaeriaceae</taxon>
        <taxon>Neofusicoccum</taxon>
    </lineage>
</organism>
<keyword evidence="1" id="KW-0812">Transmembrane</keyword>
<keyword evidence="1" id="KW-1133">Transmembrane helix</keyword>
<evidence type="ECO:0000313" key="2">
    <source>
        <dbReference type="EMBL" id="KAL1621654.1"/>
    </source>
</evidence>
<name>A0ABR3SIP4_9PEZI</name>
<reference evidence="2 3" key="1">
    <citation type="submission" date="2024-02" db="EMBL/GenBank/DDBJ databases">
        <title>De novo assembly and annotation of 12 fungi associated with fruit tree decline syndrome in Ontario, Canada.</title>
        <authorList>
            <person name="Sulman M."/>
            <person name="Ellouze W."/>
            <person name="Ilyukhin E."/>
        </authorList>
    </citation>
    <scope>NUCLEOTIDE SEQUENCE [LARGE SCALE GENOMIC DNA]</scope>
    <source>
        <strain evidence="2 3">M1-105</strain>
    </source>
</reference>
<proteinExistence type="predicted"/>
<protein>
    <recommendedName>
        <fullName evidence="4">TLC domain-containing protein</fullName>
    </recommendedName>
</protein>
<feature type="transmembrane region" description="Helical" evidence="1">
    <location>
        <begin position="59"/>
        <end position="79"/>
    </location>
</feature>
<accession>A0ABR3SIP4</accession>
<dbReference type="Proteomes" id="UP001521116">
    <property type="component" value="Unassembled WGS sequence"/>
</dbReference>
<feature type="transmembrane region" description="Helical" evidence="1">
    <location>
        <begin position="218"/>
        <end position="236"/>
    </location>
</feature>
<evidence type="ECO:0008006" key="4">
    <source>
        <dbReference type="Google" id="ProtNLM"/>
    </source>
</evidence>
<keyword evidence="3" id="KW-1185">Reference proteome</keyword>
<keyword evidence="1" id="KW-0472">Membrane</keyword>
<dbReference type="EMBL" id="JAJVDC020000148">
    <property type="protein sequence ID" value="KAL1621654.1"/>
    <property type="molecule type" value="Genomic_DNA"/>
</dbReference>
<gene>
    <name evidence="2" type="ORF">SLS56_009124</name>
</gene>
<comment type="caution">
    <text evidence="2">The sequence shown here is derived from an EMBL/GenBank/DDBJ whole genome shotgun (WGS) entry which is preliminary data.</text>
</comment>
<feature type="transmembrane region" description="Helical" evidence="1">
    <location>
        <begin position="148"/>
        <end position="169"/>
    </location>
</feature>
<evidence type="ECO:0000313" key="3">
    <source>
        <dbReference type="Proteomes" id="UP001521116"/>
    </source>
</evidence>
<evidence type="ECO:0000256" key="1">
    <source>
        <dbReference type="SAM" id="Phobius"/>
    </source>
</evidence>
<sequence length="307" mass="34235">MASTLATTIAHDASITGAAFVATSILYRATKGYLKSSIVDWENVKPSVQNRMACEIALLPTRAILFLLCAPAIMSAFAAPDVWTHLDTYRTILASAVMGGSYMFDLTIERNDVLSLIHHFMGPALLLWVRCSYSAFNSSDALMCRMLVSFVFFGAGVGGSVTTCMLVLMKLAKRQIQKDTLYRLVTILSWVLTLNTWLSTMYGCTYLLWAFEDLHRHWGNFAGLVPLFLCGFEFWLQWRWALRFQGISETLGISAGLLIPTKVQTSWSSLEKMSRNRIGAGALALSWALSYSGVCFKVFHRLGTQFL</sequence>
<feature type="transmembrane region" description="Helical" evidence="1">
    <location>
        <begin position="181"/>
        <end position="198"/>
    </location>
</feature>
<feature type="transmembrane region" description="Helical" evidence="1">
    <location>
        <begin position="278"/>
        <end position="299"/>
    </location>
</feature>